<dbReference type="SUPFAM" id="SSF140453">
    <property type="entry name" value="EsxAB dimer-like"/>
    <property type="match status" value="1"/>
</dbReference>
<keyword evidence="1" id="KW-0175">Coiled coil</keyword>
<keyword evidence="3" id="KW-0812">Transmembrane</keyword>
<dbReference type="Gene3D" id="1.10.287.1490">
    <property type="match status" value="1"/>
</dbReference>
<feature type="coiled-coil region" evidence="1">
    <location>
        <begin position="84"/>
        <end position="118"/>
    </location>
</feature>
<feature type="domain" description="Putative T7SS secretion signal" evidence="4">
    <location>
        <begin position="16"/>
        <end position="191"/>
    </location>
</feature>
<feature type="region of interest" description="Disordered" evidence="2">
    <location>
        <begin position="118"/>
        <end position="150"/>
    </location>
</feature>
<reference evidence="6" key="1">
    <citation type="submission" date="2023-07" db="EMBL/GenBank/DDBJ databases">
        <title>30 novel species of actinomycetes from the DSMZ collection.</title>
        <authorList>
            <person name="Nouioui I."/>
        </authorList>
    </citation>
    <scope>NUCLEOTIDE SEQUENCE [LARGE SCALE GENOMIC DNA]</scope>
    <source>
        <strain evidence="6">DSM 44917</strain>
    </source>
</reference>
<evidence type="ECO:0000259" key="4">
    <source>
        <dbReference type="Pfam" id="PF21725"/>
    </source>
</evidence>
<gene>
    <name evidence="5" type="ORF">RM780_22025</name>
</gene>
<keyword evidence="3" id="KW-1133">Transmembrane helix</keyword>
<organism evidence="5 6">
    <name type="scientific">Streptomyces boetiae</name>
    <dbReference type="NCBI Taxonomy" id="3075541"/>
    <lineage>
        <taxon>Bacteria</taxon>
        <taxon>Bacillati</taxon>
        <taxon>Actinomycetota</taxon>
        <taxon>Actinomycetes</taxon>
        <taxon>Kitasatosporales</taxon>
        <taxon>Streptomycetaceae</taxon>
        <taxon>Streptomyces</taxon>
    </lineage>
</organism>
<accession>A0ABU2LDQ1</accession>
<dbReference type="Proteomes" id="UP001183388">
    <property type="component" value="Unassembled WGS sequence"/>
</dbReference>
<name>A0ABU2LDQ1_9ACTN</name>
<feature type="transmembrane region" description="Helical" evidence="3">
    <location>
        <begin position="251"/>
        <end position="270"/>
    </location>
</feature>
<evidence type="ECO:0000313" key="5">
    <source>
        <dbReference type="EMBL" id="MDT0309615.1"/>
    </source>
</evidence>
<evidence type="ECO:0000256" key="1">
    <source>
        <dbReference type="SAM" id="Coils"/>
    </source>
</evidence>
<dbReference type="Pfam" id="PF21725">
    <property type="entry name" value="T7SS_signal"/>
    <property type="match status" value="1"/>
</dbReference>
<evidence type="ECO:0000256" key="2">
    <source>
        <dbReference type="SAM" id="MobiDB-lite"/>
    </source>
</evidence>
<protein>
    <recommendedName>
        <fullName evidence="4">Putative T7SS secretion signal domain-containing protein</fullName>
    </recommendedName>
</protein>
<dbReference type="RefSeq" id="WP_311632580.1">
    <property type="nucleotide sequence ID" value="NZ_JAVREN010000042.1"/>
</dbReference>
<sequence length="448" mass="46658">MNDTYPHLGFDPCPGDVSEAGRIAGVMRDVTSQSSGTHAALLAINTDGGSWVGRAADAFGDAFSEVPPHLERAVNALDAASRALQSWVTELETFQSRARSLEEEAAQAQSAVNAAQTALDGMPPDTEGMTDEERTAHEDEAEQGQSRLTTANADLASIRTRAETLNGEFVSAAEDTARRLERAGDAAPPEPGLWDRVAGALESIGDFLADLGEFLLDPAVWRALGDLFSNIAMVLGTICLIIMIFSNPAGWLVGAAFAASALALGFHAAARLGGEDVGWDTLLCDSLGVVGGALGLAAGRVVQAGRTAVNAGRALRISGSGRLFSMDSLRHAVSPSNWSLFGGAGRVWGIGEYFRGVGQTMRGWQLIGLGQGMNWGGSVGGNTAAFTDLFRNFSTPFLAPIDTLGDLWPDEDGSTSSAAAAVNPSERLTAAGDAFISELDRSDVVTAA</sequence>
<dbReference type="EMBL" id="JAVREN010000042">
    <property type="protein sequence ID" value="MDT0309615.1"/>
    <property type="molecule type" value="Genomic_DNA"/>
</dbReference>
<proteinExistence type="predicted"/>
<feature type="transmembrane region" description="Helical" evidence="3">
    <location>
        <begin position="227"/>
        <end position="245"/>
    </location>
</feature>
<comment type="caution">
    <text evidence="5">The sequence shown here is derived from an EMBL/GenBank/DDBJ whole genome shotgun (WGS) entry which is preliminary data.</text>
</comment>
<evidence type="ECO:0000313" key="6">
    <source>
        <dbReference type="Proteomes" id="UP001183388"/>
    </source>
</evidence>
<dbReference type="InterPro" id="IPR036689">
    <property type="entry name" value="ESAT-6-like_sf"/>
</dbReference>
<evidence type="ECO:0000256" key="3">
    <source>
        <dbReference type="SAM" id="Phobius"/>
    </source>
</evidence>
<keyword evidence="6" id="KW-1185">Reference proteome</keyword>
<dbReference type="InterPro" id="IPR049082">
    <property type="entry name" value="T7SS_signal"/>
</dbReference>
<keyword evidence="3" id="KW-0472">Membrane</keyword>